<keyword evidence="3" id="KW-1185">Reference proteome</keyword>
<reference evidence="2 3" key="1">
    <citation type="submission" date="2019-08" db="EMBL/GenBank/DDBJ databases">
        <title>Complete genome sequence of Candidatus Uab amorphum.</title>
        <authorList>
            <person name="Shiratori T."/>
            <person name="Suzuki S."/>
            <person name="Kakizawa Y."/>
            <person name="Ishida K."/>
        </authorList>
    </citation>
    <scope>NUCLEOTIDE SEQUENCE [LARGE SCALE GENOMIC DNA]</scope>
    <source>
        <strain evidence="2 3">SRT547</strain>
    </source>
</reference>
<feature type="transmembrane region" description="Helical" evidence="1">
    <location>
        <begin position="67"/>
        <end position="87"/>
    </location>
</feature>
<keyword evidence="1" id="KW-1133">Transmembrane helix</keyword>
<dbReference type="AlphaFoldDB" id="A0A5S9IQ07"/>
<keyword evidence="1" id="KW-0812">Transmembrane</keyword>
<dbReference type="Gene3D" id="2.160.20.80">
    <property type="entry name" value="E3 ubiquitin-protein ligase SopA"/>
    <property type="match status" value="1"/>
</dbReference>
<proteinExistence type="predicted"/>
<dbReference type="InterPro" id="IPR001646">
    <property type="entry name" value="5peptide_repeat"/>
</dbReference>
<protein>
    <recommendedName>
        <fullName evidence="4">Pentapeptide repeat-containing protein</fullName>
    </recommendedName>
</protein>
<accession>A0A5S9IQ07</accession>
<feature type="transmembrane region" description="Helical" evidence="1">
    <location>
        <begin position="12"/>
        <end position="32"/>
    </location>
</feature>
<feature type="transmembrane region" description="Helical" evidence="1">
    <location>
        <begin position="278"/>
        <end position="299"/>
    </location>
</feature>
<evidence type="ECO:0000313" key="2">
    <source>
        <dbReference type="EMBL" id="BBM85949.1"/>
    </source>
</evidence>
<feature type="transmembrane region" description="Helical" evidence="1">
    <location>
        <begin position="251"/>
        <end position="272"/>
    </location>
</feature>
<dbReference type="KEGG" id="uam:UABAM_04335"/>
<sequence>MKYQLTDSNAPGYTNIVMLIFTLFICIAFVVLSLTMHLHETLTITINGKTYAPSDIGYADALVKAKIVMFMFALGFFAAFVASLRWYKYWQISRKNFRGRVFENLSDALCRKLKLAHSDLSDCTFINCQLGSVDFSSCILEGTTFIDCNFNSKSLFKRPLFTYTSFAKTKFIRCRLHKALFCGNLKDTSFENCDLQQANFSPREVTDLRYCSFEDTVLDKIYYSDLTLFAKNVELPQSAEKRKLLFQKNTYLFPIFDIFPLLIILAFLRAYMNSLVTFTIFCCVCGFWSIVIMAIAFFMKKKRVKEKRELQEFKTEVYA</sequence>
<evidence type="ECO:0000313" key="3">
    <source>
        <dbReference type="Proteomes" id="UP000326354"/>
    </source>
</evidence>
<name>A0A5S9IQ07_UABAM</name>
<organism evidence="2 3">
    <name type="scientific">Uabimicrobium amorphum</name>
    <dbReference type="NCBI Taxonomy" id="2596890"/>
    <lineage>
        <taxon>Bacteria</taxon>
        <taxon>Pseudomonadati</taxon>
        <taxon>Planctomycetota</taxon>
        <taxon>Candidatus Uabimicrobiia</taxon>
        <taxon>Candidatus Uabimicrobiales</taxon>
        <taxon>Candidatus Uabimicrobiaceae</taxon>
        <taxon>Candidatus Uabimicrobium</taxon>
    </lineage>
</organism>
<evidence type="ECO:0000256" key="1">
    <source>
        <dbReference type="SAM" id="Phobius"/>
    </source>
</evidence>
<keyword evidence="1" id="KW-0472">Membrane</keyword>
<dbReference type="EMBL" id="AP019860">
    <property type="protein sequence ID" value="BBM85949.1"/>
    <property type="molecule type" value="Genomic_DNA"/>
</dbReference>
<evidence type="ECO:0008006" key="4">
    <source>
        <dbReference type="Google" id="ProtNLM"/>
    </source>
</evidence>
<dbReference type="SUPFAM" id="SSF141571">
    <property type="entry name" value="Pentapeptide repeat-like"/>
    <property type="match status" value="1"/>
</dbReference>
<gene>
    <name evidence="2" type="ORF">UABAM_04335</name>
</gene>
<dbReference type="Proteomes" id="UP000326354">
    <property type="component" value="Chromosome"/>
</dbReference>
<dbReference type="Pfam" id="PF00805">
    <property type="entry name" value="Pentapeptide"/>
    <property type="match status" value="1"/>
</dbReference>